<keyword evidence="7 13" id="KW-0500">Molybdenum</keyword>
<dbReference type="SUPFAM" id="SSF53218">
    <property type="entry name" value="Molybdenum cofactor biosynthesis proteins"/>
    <property type="match status" value="1"/>
</dbReference>
<dbReference type="Pfam" id="PF03454">
    <property type="entry name" value="MoeA_C"/>
    <property type="match status" value="1"/>
</dbReference>
<sequence length="429" mass="47619">MVERRKPMWVKDAIDYVMQYKKHGEIEIVSLDDCDGRFLAEPLVADHDVPPFNRSPYDGFALRAVDTKNASRDNPLSLKVIDEIGAGHVSEFEVGHMEAIRIMTGAQIPKGSDSVVMLELVKEEKRSEGTLITIKRSLKEGENISFQGEDTKKGNPLIDRGVAINPGIKALLATFGYSNVKVSRRPLIGIIATGSELLNPDEELVPGKIRNSNGYMIESQILRAGAQYKRYASISDNLDKLYETIKLALDECDILITTGGVSVGDYDYLPEIYRRLGANLLFNKIAMRPGSVTSCAEKDGKLLFGLSGNPSACYIGFELFVRPYIRTWLCSERPYLRTISGTLKNDFSKPNPFSRFVRGKIVYENGNVFVEPVGLDKSGVVTSLAWADCLMILPGGTRGYMNGDQIELLLLEDQQGSEKPWVEAKFSKS</sequence>
<keyword evidence="8 13" id="KW-0808">Transferase</keyword>
<evidence type="ECO:0000256" key="12">
    <source>
        <dbReference type="ARBA" id="ARBA00047317"/>
    </source>
</evidence>
<dbReference type="GO" id="GO:0005829">
    <property type="term" value="C:cytosol"/>
    <property type="evidence" value="ECO:0007669"/>
    <property type="project" value="TreeGrafter"/>
</dbReference>
<feature type="domain" description="MoaB/Mog" evidence="14">
    <location>
        <begin position="189"/>
        <end position="327"/>
    </location>
</feature>
<evidence type="ECO:0000256" key="5">
    <source>
        <dbReference type="ARBA" id="ARBA00013269"/>
    </source>
</evidence>
<evidence type="ECO:0000256" key="7">
    <source>
        <dbReference type="ARBA" id="ARBA00022505"/>
    </source>
</evidence>
<dbReference type="EC" id="2.10.1.1" evidence="5 13"/>
<comment type="cofactor">
    <cofactor evidence="1 13">
        <name>Mg(2+)</name>
        <dbReference type="ChEBI" id="CHEBI:18420"/>
    </cofactor>
</comment>
<protein>
    <recommendedName>
        <fullName evidence="6 13">Molybdopterin molybdenumtransferase</fullName>
        <ecNumber evidence="5 13">2.10.1.1</ecNumber>
    </recommendedName>
</protein>
<dbReference type="InterPro" id="IPR036135">
    <property type="entry name" value="MoeA_linker/N_sf"/>
</dbReference>
<dbReference type="InterPro" id="IPR036425">
    <property type="entry name" value="MoaB/Mog-like_dom_sf"/>
</dbReference>
<comment type="catalytic activity">
    <reaction evidence="12">
        <text>adenylyl-molybdopterin + molybdate = Mo-molybdopterin + AMP + H(+)</text>
        <dbReference type="Rhea" id="RHEA:35047"/>
        <dbReference type="ChEBI" id="CHEBI:15378"/>
        <dbReference type="ChEBI" id="CHEBI:36264"/>
        <dbReference type="ChEBI" id="CHEBI:62727"/>
        <dbReference type="ChEBI" id="CHEBI:71302"/>
        <dbReference type="ChEBI" id="CHEBI:456215"/>
        <dbReference type="EC" id="2.10.1.1"/>
    </reaction>
</comment>
<evidence type="ECO:0000256" key="2">
    <source>
        <dbReference type="ARBA" id="ARBA00002901"/>
    </source>
</evidence>
<dbReference type="GO" id="GO:0046872">
    <property type="term" value="F:metal ion binding"/>
    <property type="evidence" value="ECO:0007669"/>
    <property type="project" value="UniProtKB-UniRule"/>
</dbReference>
<dbReference type="Pfam" id="PF03453">
    <property type="entry name" value="MoeA_N"/>
    <property type="match status" value="1"/>
</dbReference>
<evidence type="ECO:0000256" key="10">
    <source>
        <dbReference type="ARBA" id="ARBA00022842"/>
    </source>
</evidence>
<dbReference type="PANTHER" id="PTHR10192:SF5">
    <property type="entry name" value="GEPHYRIN"/>
    <property type="match status" value="1"/>
</dbReference>
<keyword evidence="9 13" id="KW-0479">Metal-binding</keyword>
<comment type="pathway">
    <text evidence="3 13">Cofactor biosynthesis; molybdopterin biosynthesis.</text>
</comment>
<dbReference type="InterPro" id="IPR001453">
    <property type="entry name" value="MoaB/Mog_dom"/>
</dbReference>
<dbReference type="GO" id="GO:0061599">
    <property type="term" value="F:molybdopterin molybdotransferase activity"/>
    <property type="evidence" value="ECO:0007669"/>
    <property type="project" value="UniProtKB-UniRule"/>
</dbReference>
<evidence type="ECO:0000256" key="8">
    <source>
        <dbReference type="ARBA" id="ARBA00022679"/>
    </source>
</evidence>
<dbReference type="SUPFAM" id="SSF63867">
    <property type="entry name" value="MoeA C-terminal domain-like"/>
    <property type="match status" value="1"/>
</dbReference>
<evidence type="ECO:0000256" key="13">
    <source>
        <dbReference type="RuleBase" id="RU365090"/>
    </source>
</evidence>
<comment type="caution">
    <text evidence="15">The sequence shown here is derived from an EMBL/GenBank/DDBJ whole genome shotgun (WGS) entry which is preliminary data.</text>
</comment>
<dbReference type="InterPro" id="IPR005111">
    <property type="entry name" value="MoeA_C_domain_IV"/>
</dbReference>
<dbReference type="RefSeq" id="WP_213110083.1">
    <property type="nucleotide sequence ID" value="NZ_JAGYPJ010000001.1"/>
</dbReference>
<evidence type="ECO:0000256" key="4">
    <source>
        <dbReference type="ARBA" id="ARBA00010763"/>
    </source>
</evidence>
<keyword evidence="11 13" id="KW-0501">Molybdenum cofactor biosynthesis</keyword>
<evidence type="ECO:0000256" key="3">
    <source>
        <dbReference type="ARBA" id="ARBA00005046"/>
    </source>
</evidence>
<dbReference type="FunFam" id="2.170.190.11:FF:000001">
    <property type="entry name" value="Molybdopterin molybdenumtransferase"/>
    <property type="match status" value="1"/>
</dbReference>
<dbReference type="InterPro" id="IPR005110">
    <property type="entry name" value="MoeA_linker/N"/>
</dbReference>
<dbReference type="SUPFAM" id="SSF63882">
    <property type="entry name" value="MoeA N-terminal region -like"/>
    <property type="match status" value="1"/>
</dbReference>
<evidence type="ECO:0000256" key="1">
    <source>
        <dbReference type="ARBA" id="ARBA00001946"/>
    </source>
</evidence>
<dbReference type="InterPro" id="IPR038987">
    <property type="entry name" value="MoeA-like"/>
</dbReference>
<dbReference type="CDD" id="cd00887">
    <property type="entry name" value="MoeA"/>
    <property type="match status" value="1"/>
</dbReference>
<dbReference type="NCBIfam" id="NF045515">
    <property type="entry name" value="Glp_gephyrin"/>
    <property type="match status" value="1"/>
</dbReference>
<dbReference type="Gene3D" id="3.90.105.10">
    <property type="entry name" value="Molybdopterin biosynthesis moea protein, domain 2"/>
    <property type="match status" value="1"/>
</dbReference>
<dbReference type="Gene3D" id="2.40.340.10">
    <property type="entry name" value="MoeA, C-terminal, domain IV"/>
    <property type="match status" value="1"/>
</dbReference>
<keyword evidence="16" id="KW-1185">Reference proteome</keyword>
<dbReference type="FunFam" id="3.40.980.10:FF:000004">
    <property type="entry name" value="Molybdopterin molybdenumtransferase"/>
    <property type="match status" value="1"/>
</dbReference>
<gene>
    <name evidence="15" type="ORF">KHA93_06985</name>
</gene>
<comment type="similarity">
    <text evidence="4 13">Belongs to the MoeA family.</text>
</comment>
<organism evidence="15 16">
    <name type="scientific">Lederbergia citrisecunda</name>
    <dbReference type="NCBI Taxonomy" id="2833583"/>
    <lineage>
        <taxon>Bacteria</taxon>
        <taxon>Bacillati</taxon>
        <taxon>Bacillota</taxon>
        <taxon>Bacilli</taxon>
        <taxon>Bacillales</taxon>
        <taxon>Bacillaceae</taxon>
        <taxon>Lederbergia</taxon>
    </lineage>
</organism>
<evidence type="ECO:0000313" key="16">
    <source>
        <dbReference type="Proteomes" id="UP000682713"/>
    </source>
</evidence>
<dbReference type="AlphaFoldDB" id="A0A942TJT9"/>
<dbReference type="GO" id="GO:0006777">
    <property type="term" value="P:Mo-molybdopterin cofactor biosynthetic process"/>
    <property type="evidence" value="ECO:0007669"/>
    <property type="project" value="UniProtKB-UniRule"/>
</dbReference>
<reference evidence="15 16" key="1">
    <citation type="submission" date="2021-05" db="EMBL/GenBank/DDBJ databases">
        <title>Novel Bacillus species.</title>
        <authorList>
            <person name="Liu G."/>
        </authorList>
    </citation>
    <scope>NUCLEOTIDE SEQUENCE [LARGE SCALE GENOMIC DNA]</scope>
    <source>
        <strain evidence="15 16">FJAT-49732</strain>
    </source>
</reference>
<dbReference type="EMBL" id="JAGYPJ010000001">
    <property type="protein sequence ID" value="MBS4199395.1"/>
    <property type="molecule type" value="Genomic_DNA"/>
</dbReference>
<name>A0A942TJT9_9BACI</name>
<accession>A0A942TJT9</accession>
<proteinExistence type="inferred from homology"/>
<evidence type="ECO:0000313" key="15">
    <source>
        <dbReference type="EMBL" id="MBS4199395.1"/>
    </source>
</evidence>
<dbReference type="Proteomes" id="UP000682713">
    <property type="component" value="Unassembled WGS sequence"/>
</dbReference>
<evidence type="ECO:0000256" key="9">
    <source>
        <dbReference type="ARBA" id="ARBA00022723"/>
    </source>
</evidence>
<evidence type="ECO:0000259" key="14">
    <source>
        <dbReference type="SMART" id="SM00852"/>
    </source>
</evidence>
<dbReference type="NCBIfam" id="TIGR00177">
    <property type="entry name" value="molyb_syn"/>
    <property type="match status" value="1"/>
</dbReference>
<comment type="function">
    <text evidence="2 13">Catalyzes the insertion of molybdate into adenylated molybdopterin with the concomitant release of AMP.</text>
</comment>
<dbReference type="PANTHER" id="PTHR10192">
    <property type="entry name" value="MOLYBDOPTERIN BIOSYNTHESIS PROTEIN"/>
    <property type="match status" value="1"/>
</dbReference>
<dbReference type="Gene3D" id="3.40.980.10">
    <property type="entry name" value="MoaB/Mog-like domain"/>
    <property type="match status" value="1"/>
</dbReference>
<evidence type="ECO:0000256" key="11">
    <source>
        <dbReference type="ARBA" id="ARBA00023150"/>
    </source>
</evidence>
<dbReference type="SMART" id="SM00852">
    <property type="entry name" value="MoCF_biosynth"/>
    <property type="match status" value="1"/>
</dbReference>
<dbReference type="InterPro" id="IPR036688">
    <property type="entry name" value="MoeA_C_domain_IV_sf"/>
</dbReference>
<dbReference type="Gene3D" id="2.170.190.11">
    <property type="entry name" value="Molybdopterin biosynthesis moea protein, domain 3"/>
    <property type="match status" value="1"/>
</dbReference>
<keyword evidence="10 13" id="KW-0460">Magnesium</keyword>
<evidence type="ECO:0000256" key="6">
    <source>
        <dbReference type="ARBA" id="ARBA00021108"/>
    </source>
</evidence>
<dbReference type="Pfam" id="PF00994">
    <property type="entry name" value="MoCF_biosynth"/>
    <property type="match status" value="1"/>
</dbReference>